<comment type="caution">
    <text evidence="4">The sequence shown here is derived from an EMBL/GenBank/DDBJ whole genome shotgun (WGS) entry which is preliminary data.</text>
</comment>
<dbReference type="AlphaFoldDB" id="A0AAJ0FFD5"/>
<keyword evidence="2" id="KW-0472">Membrane</keyword>
<feature type="compositionally biased region" description="Low complexity" evidence="1">
    <location>
        <begin position="313"/>
        <end position="323"/>
    </location>
</feature>
<keyword evidence="5" id="KW-1185">Reference proteome</keyword>
<feature type="signal peptide" evidence="3">
    <location>
        <begin position="1"/>
        <end position="26"/>
    </location>
</feature>
<feature type="compositionally biased region" description="Low complexity" evidence="1">
    <location>
        <begin position="283"/>
        <end position="293"/>
    </location>
</feature>
<evidence type="ECO:0000256" key="1">
    <source>
        <dbReference type="SAM" id="MobiDB-lite"/>
    </source>
</evidence>
<organism evidence="4 5">
    <name type="scientific">Echria macrotheca</name>
    <dbReference type="NCBI Taxonomy" id="438768"/>
    <lineage>
        <taxon>Eukaryota</taxon>
        <taxon>Fungi</taxon>
        <taxon>Dikarya</taxon>
        <taxon>Ascomycota</taxon>
        <taxon>Pezizomycotina</taxon>
        <taxon>Sordariomycetes</taxon>
        <taxon>Sordariomycetidae</taxon>
        <taxon>Sordariales</taxon>
        <taxon>Schizotheciaceae</taxon>
        <taxon>Echria</taxon>
    </lineage>
</organism>
<evidence type="ECO:0000256" key="3">
    <source>
        <dbReference type="SAM" id="SignalP"/>
    </source>
</evidence>
<feature type="chain" id="PRO_5042585561" evidence="3">
    <location>
        <begin position="27"/>
        <end position="346"/>
    </location>
</feature>
<protein>
    <submittedName>
        <fullName evidence="4">Uncharacterized protein</fullName>
    </submittedName>
</protein>
<dbReference type="EMBL" id="MU839828">
    <property type="protein sequence ID" value="KAK1759749.1"/>
    <property type="molecule type" value="Genomic_DNA"/>
</dbReference>
<proteinExistence type="predicted"/>
<evidence type="ECO:0000256" key="2">
    <source>
        <dbReference type="SAM" id="Phobius"/>
    </source>
</evidence>
<keyword evidence="2" id="KW-1133">Transmembrane helix</keyword>
<feature type="region of interest" description="Disordered" evidence="1">
    <location>
        <begin position="139"/>
        <end position="173"/>
    </location>
</feature>
<reference evidence="4" key="1">
    <citation type="submission" date="2023-06" db="EMBL/GenBank/DDBJ databases">
        <title>Genome-scale phylogeny and comparative genomics of the fungal order Sordariales.</title>
        <authorList>
            <consortium name="Lawrence Berkeley National Laboratory"/>
            <person name="Hensen N."/>
            <person name="Bonometti L."/>
            <person name="Westerberg I."/>
            <person name="Brannstrom I.O."/>
            <person name="Guillou S."/>
            <person name="Cros-Aarteil S."/>
            <person name="Calhoun S."/>
            <person name="Haridas S."/>
            <person name="Kuo A."/>
            <person name="Mondo S."/>
            <person name="Pangilinan J."/>
            <person name="Riley R."/>
            <person name="Labutti K."/>
            <person name="Andreopoulos B."/>
            <person name="Lipzen A."/>
            <person name="Chen C."/>
            <person name="Yanf M."/>
            <person name="Daum C."/>
            <person name="Ng V."/>
            <person name="Clum A."/>
            <person name="Steindorff A."/>
            <person name="Ohm R."/>
            <person name="Martin F."/>
            <person name="Silar P."/>
            <person name="Natvig D."/>
            <person name="Lalanne C."/>
            <person name="Gautier V."/>
            <person name="Ament-Velasquez S.L."/>
            <person name="Kruys A."/>
            <person name="Hutchinson M.I."/>
            <person name="Powell A.J."/>
            <person name="Barry K."/>
            <person name="Miller A.N."/>
            <person name="Grigoriev I.V."/>
            <person name="Debuchy R."/>
            <person name="Gladieux P."/>
            <person name="Thoren M.H."/>
            <person name="Johannesson H."/>
        </authorList>
    </citation>
    <scope>NUCLEOTIDE SEQUENCE</scope>
    <source>
        <strain evidence="4">PSN4</strain>
    </source>
</reference>
<feature type="region of interest" description="Disordered" evidence="1">
    <location>
        <begin position="283"/>
        <end position="346"/>
    </location>
</feature>
<evidence type="ECO:0000313" key="5">
    <source>
        <dbReference type="Proteomes" id="UP001239445"/>
    </source>
</evidence>
<name>A0AAJ0FFD5_9PEZI</name>
<keyword evidence="3" id="KW-0732">Signal</keyword>
<keyword evidence="2" id="KW-0812">Transmembrane</keyword>
<evidence type="ECO:0000313" key="4">
    <source>
        <dbReference type="EMBL" id="KAK1759749.1"/>
    </source>
</evidence>
<dbReference type="Proteomes" id="UP001239445">
    <property type="component" value="Unassembled WGS sequence"/>
</dbReference>
<gene>
    <name evidence="4" type="ORF">QBC47DRAFT_420638</name>
</gene>
<feature type="transmembrane region" description="Helical" evidence="2">
    <location>
        <begin position="228"/>
        <end position="253"/>
    </location>
</feature>
<feature type="compositionally biased region" description="Low complexity" evidence="1">
    <location>
        <begin position="156"/>
        <end position="166"/>
    </location>
</feature>
<sequence length="346" mass="36087">MLDTAILRRSALLGLASLSILGSASAVNRPECIHTRSLELARLASCGDVGSLNHCFSKLVSQQSTTPVEQLTSELETCFQNAGCTLAESQIEALWTLQRCETEPSELRRRRGSDGVAAMPVLRAASPGGGITILAARQGDAASTPPAAAEPPTPTTAPANTNSPSPCFTETSQTITSCPTQSTGADAGKHLSCFETTVPSQVCAAGLICQVDNQGSPSCMFKHSGLDLAGIIIAIFFASAIAISVISICFFCCKERRVQRRLIRAAEAAKIAQEAKTAAMVSAKKAGPSASSGDNLDRQPLMSQASDLPPLPQQYQGGYQAAPGTEYGGAHGSNPFADSHDSHPLR</sequence>
<accession>A0AAJ0FFD5</accession>